<dbReference type="OrthoDB" id="2906425at2759"/>
<evidence type="ECO:0000313" key="3">
    <source>
        <dbReference type="Proteomes" id="UP001148786"/>
    </source>
</evidence>
<protein>
    <recommendedName>
        <fullName evidence="4">Aminoglycoside phosphotransferase domain-containing protein</fullName>
    </recommendedName>
</protein>
<reference evidence="2" key="1">
    <citation type="submission" date="2022-07" db="EMBL/GenBank/DDBJ databases">
        <title>Genome Sequence of Agrocybe chaxingu.</title>
        <authorList>
            <person name="Buettner E."/>
        </authorList>
    </citation>
    <scope>NUCLEOTIDE SEQUENCE</scope>
    <source>
        <strain evidence="2">MP-N11</strain>
    </source>
</reference>
<name>A0A9W8MRN1_9AGAR</name>
<organism evidence="2 3">
    <name type="scientific">Agrocybe chaxingu</name>
    <dbReference type="NCBI Taxonomy" id="84603"/>
    <lineage>
        <taxon>Eukaryota</taxon>
        <taxon>Fungi</taxon>
        <taxon>Dikarya</taxon>
        <taxon>Basidiomycota</taxon>
        <taxon>Agaricomycotina</taxon>
        <taxon>Agaricomycetes</taxon>
        <taxon>Agaricomycetidae</taxon>
        <taxon>Agaricales</taxon>
        <taxon>Agaricineae</taxon>
        <taxon>Strophariaceae</taxon>
        <taxon>Agrocybe</taxon>
    </lineage>
</organism>
<dbReference type="InterPro" id="IPR051678">
    <property type="entry name" value="AGP_Transferase"/>
</dbReference>
<feature type="compositionally biased region" description="Basic and acidic residues" evidence="1">
    <location>
        <begin position="410"/>
        <end position="425"/>
    </location>
</feature>
<feature type="region of interest" description="Disordered" evidence="1">
    <location>
        <begin position="382"/>
        <end position="426"/>
    </location>
</feature>
<comment type="caution">
    <text evidence="2">The sequence shown here is derived from an EMBL/GenBank/DDBJ whole genome shotgun (WGS) entry which is preliminary data.</text>
</comment>
<dbReference type="EMBL" id="JANKHO010001540">
    <property type="protein sequence ID" value="KAJ3500815.1"/>
    <property type="molecule type" value="Genomic_DNA"/>
</dbReference>
<dbReference type="InterPro" id="IPR011009">
    <property type="entry name" value="Kinase-like_dom_sf"/>
</dbReference>
<gene>
    <name evidence="2" type="ORF">NLJ89_g9626</name>
</gene>
<dbReference type="PANTHER" id="PTHR21310:SF15">
    <property type="entry name" value="AMINOGLYCOSIDE PHOSPHOTRANSFERASE DOMAIN-CONTAINING PROTEIN"/>
    <property type="match status" value="1"/>
</dbReference>
<dbReference type="PANTHER" id="PTHR21310">
    <property type="entry name" value="AMINOGLYCOSIDE PHOSPHOTRANSFERASE-RELATED-RELATED"/>
    <property type="match status" value="1"/>
</dbReference>
<sequence length="534" mass="60522">MKRRIPLHKPQNFPPDWEARFLTSDTIPTEEQLCRRDHMDDEIYNEWKLQINTKALVYAAMQALNATSVTPNIISKSIGSFNRVFLISFPSTKDTPEFRVAARVLRGKGRMPGRIEATAAIMSLALARGLLVPEVYAWHPGTDNPVGAPYILLEWAKGEDIWRSWIYYTKEEKVNFLEEIARHHAKLAEPLPFVGIGNVRFANAEAGHDLPPDKMDSYRVGGPFLPGPLCTQDSRSAIWPQTIPTSLRDFWVAIWQHEVDFITSKHGADRSVIITDDEDETPATLGELLEVAASVRVLIDKCVLPSPNDYPSVYEPCFVPTDYAFRNMIMDPKTCKITALIDWDDVYIMPFLLCSRYPEEICFSDGVDEDRWDKSGRFPFLPLDEEGEVPEEDESIGIAAPNGPPTAERGCNRSEENQGSEDRGTVETAVCPASHAEDDKDGGSDAETGKDEENIPAMLDADEVDFHRRVRETRLRREYEKLLASADARFASDGFWQMREDPLKIQHLVMSGWAEWLLYASWIQERAIEMKLAI</sequence>
<evidence type="ECO:0000256" key="1">
    <source>
        <dbReference type="SAM" id="MobiDB-lite"/>
    </source>
</evidence>
<dbReference type="Proteomes" id="UP001148786">
    <property type="component" value="Unassembled WGS sequence"/>
</dbReference>
<dbReference type="SUPFAM" id="SSF56112">
    <property type="entry name" value="Protein kinase-like (PK-like)"/>
    <property type="match status" value="1"/>
</dbReference>
<evidence type="ECO:0008006" key="4">
    <source>
        <dbReference type="Google" id="ProtNLM"/>
    </source>
</evidence>
<evidence type="ECO:0000313" key="2">
    <source>
        <dbReference type="EMBL" id="KAJ3500815.1"/>
    </source>
</evidence>
<dbReference type="AlphaFoldDB" id="A0A9W8MRN1"/>
<keyword evidence="3" id="KW-1185">Reference proteome</keyword>
<feature type="compositionally biased region" description="Acidic residues" evidence="1">
    <location>
        <begin position="383"/>
        <end position="395"/>
    </location>
</feature>
<accession>A0A9W8MRN1</accession>
<proteinExistence type="predicted"/>